<protein>
    <submittedName>
        <fullName evidence="1">Uncharacterized protein</fullName>
    </submittedName>
</protein>
<evidence type="ECO:0000313" key="2">
    <source>
        <dbReference type="Proteomes" id="UP000030661"/>
    </source>
</evidence>
<name>A0A081C6C7_VECG1</name>
<gene>
    <name evidence="1" type="ORF">U27_00023</name>
</gene>
<accession>A0A081C6C7</accession>
<dbReference type="SUPFAM" id="SSF89447">
    <property type="entry name" value="AbrB/MazE/MraZ-like"/>
    <property type="match status" value="1"/>
</dbReference>
<dbReference type="AlphaFoldDB" id="A0A081C6C7"/>
<dbReference type="STRING" id="1499967.U27_00023"/>
<sequence length="83" mass="9444">MSQQQITQMGNTAALLLPPDILEQTGIHIGDTIEISVVDGMLIVFTLQEFERKQKIQDAVRKVFARRQSTYQRLSLTSNTRKP</sequence>
<keyword evidence="2" id="KW-1185">Reference proteome</keyword>
<dbReference type="GO" id="GO:0003677">
    <property type="term" value="F:DNA binding"/>
    <property type="evidence" value="ECO:0007669"/>
    <property type="project" value="InterPro"/>
</dbReference>
<dbReference type="EMBL" id="DF820472">
    <property type="protein sequence ID" value="GAK60132.1"/>
    <property type="molecule type" value="Genomic_DNA"/>
</dbReference>
<reference evidence="1" key="1">
    <citation type="journal article" date="2015" name="PeerJ">
        <title>First genomic representation of candidate bacterial phylum KSB3 points to enhanced environmental sensing as a trigger of wastewater bulking.</title>
        <authorList>
            <person name="Sekiguchi Y."/>
            <person name="Ohashi A."/>
            <person name="Parks D.H."/>
            <person name="Yamauchi T."/>
            <person name="Tyson G.W."/>
            <person name="Hugenholtz P."/>
        </authorList>
    </citation>
    <scope>NUCLEOTIDE SEQUENCE [LARGE SCALE GENOMIC DNA]</scope>
</reference>
<dbReference type="Proteomes" id="UP000030661">
    <property type="component" value="Unassembled WGS sequence"/>
</dbReference>
<organism evidence="1">
    <name type="scientific">Vecturithrix granuli</name>
    <dbReference type="NCBI Taxonomy" id="1499967"/>
    <lineage>
        <taxon>Bacteria</taxon>
        <taxon>Candidatus Moduliflexota</taxon>
        <taxon>Candidatus Vecturitrichia</taxon>
        <taxon>Candidatus Vecturitrichales</taxon>
        <taxon>Candidatus Vecturitrichaceae</taxon>
        <taxon>Candidatus Vecturithrix</taxon>
    </lineage>
</organism>
<dbReference type="InterPro" id="IPR037914">
    <property type="entry name" value="SpoVT-AbrB_sf"/>
</dbReference>
<evidence type="ECO:0000313" key="1">
    <source>
        <dbReference type="EMBL" id="GAK60132.1"/>
    </source>
</evidence>
<dbReference type="Gene3D" id="2.10.260.10">
    <property type="match status" value="1"/>
</dbReference>
<proteinExistence type="predicted"/>
<dbReference type="HOGENOM" id="CLU_2535758_0_0_0"/>